<evidence type="ECO:0000256" key="4">
    <source>
        <dbReference type="ARBA" id="ARBA00023002"/>
    </source>
</evidence>
<evidence type="ECO:0000256" key="3">
    <source>
        <dbReference type="ARBA" id="ARBA00022723"/>
    </source>
</evidence>
<dbReference type="SMART" id="SM01274">
    <property type="entry name" value="malic"/>
    <property type="match status" value="1"/>
</dbReference>
<reference evidence="11" key="1">
    <citation type="journal article" date="2023" name="Mol. Biol. Evol.">
        <title>Third-Generation Sequencing Reveals the Adaptive Role of the Epigenome in Three Deep-Sea Polychaetes.</title>
        <authorList>
            <person name="Perez M."/>
            <person name="Aroh O."/>
            <person name="Sun Y."/>
            <person name="Lan Y."/>
            <person name="Juniper S.K."/>
            <person name="Young C.R."/>
            <person name="Angers B."/>
            <person name="Qian P.Y."/>
        </authorList>
    </citation>
    <scope>NUCLEOTIDE SEQUENCE</scope>
    <source>
        <strain evidence="11">P08H-3</strain>
    </source>
</reference>
<feature type="binding site" evidence="7">
    <location>
        <position position="322"/>
    </location>
    <ligand>
        <name>a divalent metal cation</name>
        <dbReference type="ChEBI" id="CHEBI:60240"/>
    </ligand>
</feature>
<dbReference type="CDD" id="cd05312">
    <property type="entry name" value="NAD_bind_1_malic_enz"/>
    <property type="match status" value="1"/>
</dbReference>
<proteinExistence type="inferred from homology"/>
<feature type="active site" description="Proton donor" evidence="5">
    <location>
        <position position="155"/>
    </location>
</feature>
<dbReference type="Pfam" id="PF00390">
    <property type="entry name" value="malic"/>
    <property type="match status" value="1"/>
</dbReference>
<organism evidence="11 12">
    <name type="scientific">Paralvinella palmiformis</name>
    <dbReference type="NCBI Taxonomy" id="53620"/>
    <lineage>
        <taxon>Eukaryota</taxon>
        <taxon>Metazoa</taxon>
        <taxon>Spiralia</taxon>
        <taxon>Lophotrochozoa</taxon>
        <taxon>Annelida</taxon>
        <taxon>Polychaeta</taxon>
        <taxon>Sedentaria</taxon>
        <taxon>Canalipalpata</taxon>
        <taxon>Terebellida</taxon>
        <taxon>Terebelliformia</taxon>
        <taxon>Alvinellidae</taxon>
        <taxon>Paralvinella</taxon>
    </lineage>
</organism>
<comment type="cofactor">
    <cofactor evidence="1">
        <name>Mn(2+)</name>
        <dbReference type="ChEBI" id="CHEBI:29035"/>
    </cofactor>
</comment>
<dbReference type="FunFam" id="3.40.50.10380:FF:000004">
    <property type="entry name" value="Malic enzyme"/>
    <property type="match status" value="1"/>
</dbReference>
<dbReference type="PRINTS" id="PR00072">
    <property type="entry name" value="MALOXRDTASE"/>
</dbReference>
<feature type="binding site" evidence="6">
    <location>
        <position position="507"/>
    </location>
    <ligand>
        <name>(S)-malate</name>
        <dbReference type="ChEBI" id="CHEBI:15589"/>
    </ligand>
</feature>
<dbReference type="InterPro" id="IPR037062">
    <property type="entry name" value="Malic_N_dom_sf"/>
</dbReference>
<evidence type="ECO:0000256" key="2">
    <source>
        <dbReference type="ARBA" id="ARBA00008785"/>
    </source>
</evidence>
<dbReference type="SMART" id="SM00919">
    <property type="entry name" value="Malic_M"/>
    <property type="match status" value="1"/>
</dbReference>
<gene>
    <name evidence="11" type="ORF">LSH36_93g06000</name>
</gene>
<keyword evidence="12" id="KW-1185">Reference proteome</keyword>
<dbReference type="InterPro" id="IPR012302">
    <property type="entry name" value="Malic_NAD-bd"/>
</dbReference>
<dbReference type="InterPro" id="IPR012301">
    <property type="entry name" value="Malic_N_dom"/>
</dbReference>
<evidence type="ECO:0000256" key="1">
    <source>
        <dbReference type="ARBA" id="ARBA00001936"/>
    </source>
</evidence>
<dbReference type="GO" id="GO:0006108">
    <property type="term" value="P:malate metabolic process"/>
    <property type="evidence" value="ECO:0007669"/>
    <property type="project" value="TreeGrafter"/>
</dbReference>
<dbReference type="Gene3D" id="3.40.50.720">
    <property type="entry name" value="NAD(P)-binding Rossmann-like Domain"/>
    <property type="match status" value="1"/>
</dbReference>
<dbReference type="GO" id="GO:0046872">
    <property type="term" value="F:metal ion binding"/>
    <property type="evidence" value="ECO:0007669"/>
    <property type="project" value="UniProtKB-KW"/>
</dbReference>
<dbReference type="SUPFAM" id="SSF53223">
    <property type="entry name" value="Aminoacid dehydrogenase-like, N-terminal domain"/>
    <property type="match status" value="1"/>
</dbReference>
<dbReference type="GO" id="GO:0005739">
    <property type="term" value="C:mitochondrion"/>
    <property type="evidence" value="ECO:0007669"/>
    <property type="project" value="TreeGrafter"/>
</dbReference>
<dbReference type="PROSITE" id="PS00331">
    <property type="entry name" value="MALIC_ENZYMES"/>
    <property type="match status" value="1"/>
</dbReference>
<evidence type="ECO:0000313" key="11">
    <source>
        <dbReference type="EMBL" id="KAK2162711.1"/>
    </source>
</evidence>
<comment type="similarity">
    <text evidence="2 8">Belongs to the malic enzymes family.</text>
</comment>
<feature type="domain" description="Malic enzyme NAD-binding" evidence="9">
    <location>
        <begin position="323"/>
        <end position="576"/>
    </location>
</feature>
<dbReference type="PANTHER" id="PTHR23406:SF90">
    <property type="entry name" value="MALIC ENZYME-RELATED"/>
    <property type="match status" value="1"/>
</dbReference>
<feature type="domain" description="Malic enzyme N-terminal" evidence="10">
    <location>
        <begin position="132"/>
        <end position="313"/>
    </location>
</feature>
<feature type="binding site" evidence="6">
    <location>
        <position position="208"/>
    </location>
    <ligand>
        <name>(S)-malate</name>
        <dbReference type="ChEBI" id="CHEBI:15589"/>
    </ligand>
</feature>
<evidence type="ECO:0000256" key="6">
    <source>
        <dbReference type="PIRSR" id="PIRSR000106-2"/>
    </source>
</evidence>
<feature type="binding site" evidence="6">
    <location>
        <position position="463"/>
    </location>
    <ligand>
        <name>(S)-malate</name>
        <dbReference type="ChEBI" id="CHEBI:15589"/>
    </ligand>
</feature>
<dbReference type="InterPro" id="IPR046346">
    <property type="entry name" value="Aminoacid_DH-like_N_sf"/>
</dbReference>
<dbReference type="EMBL" id="JAODUP010000093">
    <property type="protein sequence ID" value="KAK2162711.1"/>
    <property type="molecule type" value="Genomic_DNA"/>
</dbReference>
<dbReference type="SUPFAM" id="SSF51735">
    <property type="entry name" value="NAD(P)-binding Rossmann-fold domains"/>
    <property type="match status" value="1"/>
</dbReference>
<dbReference type="PANTHER" id="PTHR23406">
    <property type="entry name" value="MALIC ENZYME-RELATED"/>
    <property type="match status" value="1"/>
</dbReference>
<dbReference type="GO" id="GO:0051287">
    <property type="term" value="F:NAD binding"/>
    <property type="evidence" value="ECO:0007669"/>
    <property type="project" value="InterPro"/>
</dbReference>
<comment type="cofactor">
    <cofactor evidence="7">
        <name>Mg(2+)</name>
        <dbReference type="ChEBI" id="CHEBI:18420"/>
    </cofactor>
    <cofactor evidence="7">
        <name>Mn(2+)</name>
        <dbReference type="ChEBI" id="CHEBI:29035"/>
    </cofactor>
    <text evidence="7">Divalent metal cations. Prefers magnesium or manganese.</text>
</comment>
<dbReference type="InterPro" id="IPR036291">
    <property type="entry name" value="NAD(P)-bd_dom_sf"/>
</dbReference>
<evidence type="ECO:0000259" key="9">
    <source>
        <dbReference type="SMART" id="SM00919"/>
    </source>
</evidence>
<dbReference type="Pfam" id="PF03949">
    <property type="entry name" value="Malic_M"/>
    <property type="match status" value="1"/>
</dbReference>
<dbReference type="AlphaFoldDB" id="A0AAD9K1A9"/>
<dbReference type="Gene3D" id="3.40.50.10380">
    <property type="entry name" value="Malic enzyme, N-terminal domain"/>
    <property type="match status" value="1"/>
</dbReference>
<evidence type="ECO:0000256" key="8">
    <source>
        <dbReference type="RuleBase" id="RU003426"/>
    </source>
</evidence>
<name>A0AAD9K1A9_9ANNE</name>
<comment type="caution">
    <text evidence="11">The sequence shown here is derived from an EMBL/GenBank/DDBJ whole genome shotgun (WGS) entry which is preliminary data.</text>
</comment>
<dbReference type="PIRSF" id="PIRSF000106">
    <property type="entry name" value="ME"/>
    <property type="match status" value="1"/>
</dbReference>
<evidence type="ECO:0000256" key="7">
    <source>
        <dbReference type="PIRSR" id="PIRSR000106-3"/>
    </source>
</evidence>
<protein>
    <recommendedName>
        <fullName evidence="8">Malic enzyme</fullName>
    </recommendedName>
</protein>
<feature type="binding site" evidence="7">
    <location>
        <position position="298"/>
    </location>
    <ligand>
        <name>a divalent metal cation</name>
        <dbReference type="ChEBI" id="CHEBI:60240"/>
    </ligand>
</feature>
<keyword evidence="3 7" id="KW-0479">Metal-binding</keyword>
<dbReference type="Proteomes" id="UP001208570">
    <property type="component" value="Unassembled WGS sequence"/>
</dbReference>
<evidence type="ECO:0000259" key="10">
    <source>
        <dbReference type="SMART" id="SM01274"/>
    </source>
</evidence>
<dbReference type="InterPro" id="IPR015884">
    <property type="entry name" value="Malic_enzyme_CS"/>
</dbReference>
<dbReference type="FunFam" id="3.40.50.720:FF:000060">
    <property type="entry name" value="Malic enzyme"/>
    <property type="match status" value="1"/>
</dbReference>
<evidence type="ECO:0000256" key="5">
    <source>
        <dbReference type="PIRSR" id="PIRSR000106-1"/>
    </source>
</evidence>
<feature type="active site" description="Proton acceptor" evidence="5">
    <location>
        <position position="226"/>
    </location>
</feature>
<keyword evidence="4 8" id="KW-0560">Oxidoreductase</keyword>
<sequence length="618" mass="68399">MSNLLLKYTKDAIIAATCTQKAYALLRSKSLSSSVRYLSCSRLCQAGSGHLQSAGIDTSNVSECKVRGINLLRDPALNKGTAFTLRERQLMGIHGLLPPVVFTQEEQAARVLANIRRWDNPLDKFIYLGSLQDRNEKLFYQVVTENIEEMAPIIYTPTVGQACQKYGLIYRKPRGLYITINDIGHVFEILCNWPETHVKAIVVTDGERILGLGDLGAYGMGIPVGKLALYTAMGGVPPQQCLPIVLDVGTDNDKLLNDAMYIGLRHKRVRGQRYDDLIDEFVEAVIRRFGQSTLVQFEDFANKNAFRLLEKYKDKYLTFNDDIQGTASVAVAGVIAAMRITKTKVSDHKFLFQGAGEASIGIANLLVMSMTEEGISRKDAVSKIWMVDSKGLLTKNRPSGGITHHKEEFCQDYKHMTDLEEISREIHPTCAIGAAAVAGAFTEQFIKDIGSFNDRPIIFALSNPTSLAECTAEQAYTLTEGRCIFASGSPFDPVTINGKTFYPGQGNNAYIFPGVALGSIVSGAHHITDAMFLQASQALAEMVTDEDLAEGRVYPPLSNIRHVSTKLATRILEYMYKQGTASTYPEPENKEAFVRAHQYETNYESFIPVTYSWPGLTE</sequence>
<accession>A0AAD9K1A9</accession>
<dbReference type="InterPro" id="IPR001891">
    <property type="entry name" value="Malic_OxRdtase"/>
</dbReference>
<dbReference type="NCBIfam" id="NF010052">
    <property type="entry name" value="PRK13529.1"/>
    <property type="match status" value="1"/>
</dbReference>
<dbReference type="GO" id="GO:0004473">
    <property type="term" value="F:malate dehydrogenase (decarboxylating) (NADP+) activity"/>
    <property type="evidence" value="ECO:0007669"/>
    <property type="project" value="TreeGrafter"/>
</dbReference>
<evidence type="ECO:0000313" key="12">
    <source>
        <dbReference type="Proteomes" id="UP001208570"/>
    </source>
</evidence>
<feature type="binding site" evidence="7">
    <location>
        <position position="299"/>
    </location>
    <ligand>
        <name>a divalent metal cation</name>
        <dbReference type="ChEBI" id="CHEBI:60240"/>
    </ligand>
</feature>